<keyword evidence="2" id="KW-0479">Metal-binding</keyword>
<dbReference type="AlphaFoldDB" id="X1RJF7"/>
<feature type="non-terminal residue" evidence="5">
    <location>
        <position position="85"/>
    </location>
</feature>
<dbReference type="Gene3D" id="3.20.20.60">
    <property type="entry name" value="Phosphoenolpyruvate-binding domains"/>
    <property type="match status" value="1"/>
</dbReference>
<dbReference type="SUPFAM" id="SSF51621">
    <property type="entry name" value="Phosphoenolpyruvate/pyruvate domain"/>
    <property type="match status" value="1"/>
</dbReference>
<comment type="caution">
    <text evidence="5">The sequence shown here is derived from an EMBL/GenBank/DDBJ whole genome shotgun (WGS) entry which is preliminary data.</text>
</comment>
<dbReference type="Pfam" id="PF03328">
    <property type="entry name" value="HpcH_HpaI"/>
    <property type="match status" value="1"/>
</dbReference>
<organism evidence="5">
    <name type="scientific">marine sediment metagenome</name>
    <dbReference type="NCBI Taxonomy" id="412755"/>
    <lineage>
        <taxon>unclassified sequences</taxon>
        <taxon>metagenomes</taxon>
        <taxon>ecological metagenomes</taxon>
    </lineage>
</organism>
<accession>X1RJF7</accession>
<proteinExistence type="predicted"/>
<dbReference type="InterPro" id="IPR005000">
    <property type="entry name" value="Aldolase/citrate-lyase_domain"/>
</dbReference>
<keyword evidence="3" id="KW-0460">Magnesium</keyword>
<evidence type="ECO:0000256" key="1">
    <source>
        <dbReference type="ARBA" id="ARBA00001946"/>
    </source>
</evidence>
<comment type="cofactor">
    <cofactor evidence="1">
        <name>Mg(2+)</name>
        <dbReference type="ChEBI" id="CHEBI:18420"/>
    </cofactor>
</comment>
<gene>
    <name evidence="5" type="ORF">S06H3_65282</name>
</gene>
<dbReference type="EMBL" id="BARV01043895">
    <property type="protein sequence ID" value="GAI67071.1"/>
    <property type="molecule type" value="Genomic_DNA"/>
</dbReference>
<dbReference type="PANTHER" id="PTHR32308:SF0">
    <property type="entry name" value="HPCH_HPAI ALDOLASE_CITRATE LYASE DOMAIN-CONTAINING PROTEIN"/>
    <property type="match status" value="1"/>
</dbReference>
<feature type="domain" description="HpcH/HpaI aldolase/citrate lyase" evidence="4">
    <location>
        <begin position="5"/>
        <end position="83"/>
    </location>
</feature>
<evidence type="ECO:0000313" key="5">
    <source>
        <dbReference type="EMBL" id="GAI67071.1"/>
    </source>
</evidence>
<dbReference type="InterPro" id="IPR015813">
    <property type="entry name" value="Pyrv/PenolPyrv_kinase-like_dom"/>
</dbReference>
<dbReference type="GO" id="GO:0003824">
    <property type="term" value="F:catalytic activity"/>
    <property type="evidence" value="ECO:0007669"/>
    <property type="project" value="InterPro"/>
</dbReference>
<protein>
    <recommendedName>
        <fullName evidence="4">HpcH/HpaI aldolase/citrate lyase domain-containing protein</fullName>
    </recommendedName>
</protein>
<dbReference type="GO" id="GO:0006107">
    <property type="term" value="P:oxaloacetate metabolic process"/>
    <property type="evidence" value="ECO:0007669"/>
    <property type="project" value="TreeGrafter"/>
</dbReference>
<reference evidence="5" key="1">
    <citation type="journal article" date="2014" name="Front. Microbiol.">
        <title>High frequency of phylogenetically diverse reductive dehalogenase-homologous genes in deep subseafloor sedimentary metagenomes.</title>
        <authorList>
            <person name="Kawai M."/>
            <person name="Futagami T."/>
            <person name="Toyoda A."/>
            <person name="Takaki Y."/>
            <person name="Nishi S."/>
            <person name="Hori S."/>
            <person name="Arai W."/>
            <person name="Tsubouchi T."/>
            <person name="Morono Y."/>
            <person name="Uchiyama I."/>
            <person name="Ito T."/>
            <person name="Fujiyama A."/>
            <person name="Inagaki F."/>
            <person name="Takami H."/>
        </authorList>
    </citation>
    <scope>NUCLEOTIDE SEQUENCE</scope>
    <source>
        <strain evidence="5">Expedition CK06-06</strain>
    </source>
</reference>
<dbReference type="GO" id="GO:0000287">
    <property type="term" value="F:magnesium ion binding"/>
    <property type="evidence" value="ECO:0007669"/>
    <property type="project" value="TreeGrafter"/>
</dbReference>
<dbReference type="InterPro" id="IPR040442">
    <property type="entry name" value="Pyrv_kinase-like_dom_sf"/>
</dbReference>
<name>X1RJF7_9ZZZZ</name>
<evidence type="ECO:0000256" key="3">
    <source>
        <dbReference type="ARBA" id="ARBA00022842"/>
    </source>
</evidence>
<evidence type="ECO:0000259" key="4">
    <source>
        <dbReference type="Pfam" id="PF03328"/>
    </source>
</evidence>
<dbReference type="PANTHER" id="PTHR32308">
    <property type="entry name" value="LYASE BETA SUBUNIT, PUTATIVE (AFU_ORTHOLOGUE AFUA_4G13030)-RELATED"/>
    <property type="match status" value="1"/>
</dbReference>
<sequence length="85" mass="9262">MMVLRSALFVPGNNMRMITKATTLSADAIVFDLEDAVPLPDKETARIMIRDSIALVKSTGSYVFVRINALTTGLTAEDLKSVVMD</sequence>
<evidence type="ECO:0000256" key="2">
    <source>
        <dbReference type="ARBA" id="ARBA00022723"/>
    </source>
</evidence>